<name>A0A330HTF3_9HYPH</name>
<dbReference type="Pfam" id="PF00582">
    <property type="entry name" value="Usp"/>
    <property type="match status" value="1"/>
</dbReference>
<proteinExistence type="inferred from homology"/>
<evidence type="ECO:0000313" key="3">
    <source>
        <dbReference type="EMBL" id="RAZ91503.1"/>
    </source>
</evidence>
<feature type="domain" description="UspA" evidence="2">
    <location>
        <begin position="15"/>
        <end position="153"/>
    </location>
</feature>
<sequence length="153" mass="17025">MPLVRHDRQRRRPDMYGNILIANDGSDGAAKALAVALKLAHRLKAKLAMISVEEMPRVPAMIDEVVEDRLDEDHRYQQVIAQAQFHARAAQVKLDTHVVAGHAVPCIIDFIERGGFDLLVIGYMGHSALYNRLIGSTTDRLVELAPCHVLVVK</sequence>
<dbReference type="EMBL" id="QMBP01000003">
    <property type="protein sequence ID" value="RAZ91503.1"/>
    <property type="molecule type" value="Genomic_DNA"/>
</dbReference>
<dbReference type="InterPro" id="IPR014729">
    <property type="entry name" value="Rossmann-like_a/b/a_fold"/>
</dbReference>
<dbReference type="InterPro" id="IPR006016">
    <property type="entry name" value="UspA"/>
</dbReference>
<dbReference type="SUPFAM" id="SSF52402">
    <property type="entry name" value="Adenine nucleotide alpha hydrolases-like"/>
    <property type="match status" value="1"/>
</dbReference>
<reference evidence="4" key="1">
    <citation type="submission" date="2018-06" db="EMBL/GenBank/DDBJ databases">
        <authorList>
            <person name="Helene L.C."/>
            <person name="Dall'Agnol R."/>
            <person name="Delamuta J.R."/>
            <person name="Hungria M."/>
        </authorList>
    </citation>
    <scope>NUCLEOTIDE SEQUENCE [LARGE SCALE GENOMIC DNA]</scope>
    <source>
        <strain evidence="4">AC99b</strain>
    </source>
</reference>
<reference evidence="3 4" key="2">
    <citation type="submission" date="2018-07" db="EMBL/GenBank/DDBJ databases">
        <title>Diversity of Mesorhizobium strains in Brazil.</title>
        <authorList>
            <person name="Helene L.C.F."/>
            <person name="Dall'Agnol R."/>
            <person name="Delamuta J.R.M."/>
            <person name="Hungria M."/>
        </authorList>
    </citation>
    <scope>NUCLEOTIDE SEQUENCE [LARGE SCALE GENOMIC DNA]</scope>
    <source>
        <strain evidence="3 4">AC99b</strain>
    </source>
</reference>
<dbReference type="Proteomes" id="UP000251558">
    <property type="component" value="Unassembled WGS sequence"/>
</dbReference>
<evidence type="ECO:0000259" key="2">
    <source>
        <dbReference type="Pfam" id="PF00582"/>
    </source>
</evidence>
<dbReference type="PANTHER" id="PTHR46268">
    <property type="entry name" value="STRESS RESPONSE PROTEIN NHAX"/>
    <property type="match status" value="1"/>
</dbReference>
<accession>A0A330HTF3</accession>
<keyword evidence="4" id="KW-1185">Reference proteome</keyword>
<dbReference type="PANTHER" id="PTHR46268:SF6">
    <property type="entry name" value="UNIVERSAL STRESS PROTEIN UP12"/>
    <property type="match status" value="1"/>
</dbReference>
<evidence type="ECO:0000313" key="4">
    <source>
        <dbReference type="Proteomes" id="UP000251558"/>
    </source>
</evidence>
<protein>
    <recommendedName>
        <fullName evidence="2">UspA domain-containing protein</fullName>
    </recommendedName>
</protein>
<dbReference type="CDD" id="cd00293">
    <property type="entry name" value="USP-like"/>
    <property type="match status" value="1"/>
</dbReference>
<comment type="similarity">
    <text evidence="1">Belongs to the universal stress protein A family.</text>
</comment>
<dbReference type="Gene3D" id="3.40.50.620">
    <property type="entry name" value="HUPs"/>
    <property type="match status" value="1"/>
</dbReference>
<dbReference type="OrthoDB" id="5564966at2"/>
<comment type="caution">
    <text evidence="3">The sequence shown here is derived from an EMBL/GenBank/DDBJ whole genome shotgun (WGS) entry which is preliminary data.</text>
</comment>
<organism evidence="3 4">
    <name type="scientific">Mesorhizobium hawassense</name>
    <dbReference type="NCBI Taxonomy" id="1209954"/>
    <lineage>
        <taxon>Bacteria</taxon>
        <taxon>Pseudomonadati</taxon>
        <taxon>Pseudomonadota</taxon>
        <taxon>Alphaproteobacteria</taxon>
        <taxon>Hyphomicrobiales</taxon>
        <taxon>Phyllobacteriaceae</taxon>
        <taxon>Mesorhizobium</taxon>
    </lineage>
</organism>
<gene>
    <name evidence="3" type="ORF">DPM33_09560</name>
</gene>
<dbReference type="PRINTS" id="PR01438">
    <property type="entry name" value="UNVRSLSTRESS"/>
</dbReference>
<evidence type="ECO:0000256" key="1">
    <source>
        <dbReference type="ARBA" id="ARBA00008791"/>
    </source>
</evidence>
<dbReference type="InterPro" id="IPR006015">
    <property type="entry name" value="Universal_stress_UspA"/>
</dbReference>
<dbReference type="AlphaFoldDB" id="A0A330HTF3"/>